<keyword evidence="2" id="KW-0547">Nucleotide-binding</keyword>
<evidence type="ECO:0000259" key="4">
    <source>
        <dbReference type="Pfam" id="PF00582"/>
    </source>
</evidence>
<accession>A0ABU4AVZ6</accession>
<dbReference type="PANTHER" id="PTHR46268">
    <property type="entry name" value="STRESS RESPONSE PROTEIN NHAX"/>
    <property type="match status" value="1"/>
</dbReference>
<feature type="domain" description="UspA" evidence="4">
    <location>
        <begin position="159"/>
        <end position="293"/>
    </location>
</feature>
<comment type="caution">
    <text evidence="5">The sequence shown here is derived from an EMBL/GenBank/DDBJ whole genome shotgun (WGS) entry which is preliminary data.</text>
</comment>
<dbReference type="Gene3D" id="3.40.50.620">
    <property type="entry name" value="HUPs"/>
    <property type="match status" value="2"/>
</dbReference>
<sequence>MSTSRQSPIVVGVDGSGSSLDAVGWAAHAAELRGVPVKLVSAYQVKALYTSFVALPSHIGSEEHKAAESVLAWASLVARRSVKDPDGLEIVSESIVGPTIQAMLEQSSSASMMVVGSRGNGDYFAELLGSVSTAVAVQAHCPVVIVPKSVELHSSGGPVVLGVDGSPHNQNAVRLAFDEASLRGTELVAVHVSTDEPISSPDTSATDRSDAIVSNGRTVLAESLSGWSEQYPDVVVQQKVLRGNVVEKILEVSPRAQAVVVGSSGRNGFSDRLLGSTVRSLAHRVDCPLIIARG</sequence>
<evidence type="ECO:0000313" key="6">
    <source>
        <dbReference type="Proteomes" id="UP001185899"/>
    </source>
</evidence>
<gene>
    <name evidence="5" type="ORF">R3P95_07620</name>
</gene>
<dbReference type="EMBL" id="JAWLKE010000003">
    <property type="protein sequence ID" value="MDV6230412.1"/>
    <property type="molecule type" value="Genomic_DNA"/>
</dbReference>
<dbReference type="InterPro" id="IPR006016">
    <property type="entry name" value="UspA"/>
</dbReference>
<dbReference type="Pfam" id="PF00582">
    <property type="entry name" value="Usp"/>
    <property type="match status" value="2"/>
</dbReference>
<keyword evidence="3" id="KW-0067">ATP-binding</keyword>
<evidence type="ECO:0000256" key="2">
    <source>
        <dbReference type="ARBA" id="ARBA00022741"/>
    </source>
</evidence>
<feature type="domain" description="UspA" evidence="4">
    <location>
        <begin position="8"/>
        <end position="147"/>
    </location>
</feature>
<evidence type="ECO:0000256" key="3">
    <source>
        <dbReference type="ARBA" id="ARBA00022840"/>
    </source>
</evidence>
<organism evidence="5 6">
    <name type="scientific">Rhodococcus cercidiphylli</name>
    <dbReference type="NCBI Taxonomy" id="489916"/>
    <lineage>
        <taxon>Bacteria</taxon>
        <taxon>Bacillati</taxon>
        <taxon>Actinomycetota</taxon>
        <taxon>Actinomycetes</taxon>
        <taxon>Mycobacteriales</taxon>
        <taxon>Nocardiaceae</taxon>
        <taxon>Rhodococcus</taxon>
    </lineage>
</organism>
<comment type="similarity">
    <text evidence="1">Belongs to the universal stress protein A family.</text>
</comment>
<name>A0ABU4AVZ6_9NOCA</name>
<dbReference type="RefSeq" id="WP_149407409.1">
    <property type="nucleotide sequence ID" value="NZ_JAWLKE010000003.1"/>
</dbReference>
<dbReference type="SUPFAM" id="SSF52402">
    <property type="entry name" value="Adenine nucleotide alpha hydrolases-like"/>
    <property type="match status" value="2"/>
</dbReference>
<dbReference type="PANTHER" id="PTHR46268:SF27">
    <property type="entry name" value="UNIVERSAL STRESS PROTEIN RV2623"/>
    <property type="match status" value="1"/>
</dbReference>
<dbReference type="InterPro" id="IPR014729">
    <property type="entry name" value="Rossmann-like_a/b/a_fold"/>
</dbReference>
<protein>
    <submittedName>
        <fullName evidence="5">Universal stress protein</fullName>
    </submittedName>
</protein>
<evidence type="ECO:0000256" key="1">
    <source>
        <dbReference type="ARBA" id="ARBA00008791"/>
    </source>
</evidence>
<keyword evidence="6" id="KW-1185">Reference proteome</keyword>
<reference evidence="5 6" key="1">
    <citation type="submission" date="2023-10" db="EMBL/GenBank/DDBJ databases">
        <title>Development of a sustainable strategy for remediation of hydrocarbon-contaminated territories based on the waste exchange concept.</title>
        <authorList>
            <person name="Krivoruchko A."/>
        </authorList>
    </citation>
    <scope>NUCLEOTIDE SEQUENCE [LARGE SCALE GENOMIC DNA]</scope>
    <source>
        <strain evidence="5 6">IEGM 1322</strain>
    </source>
</reference>
<dbReference type="InterPro" id="IPR006015">
    <property type="entry name" value="Universal_stress_UspA"/>
</dbReference>
<evidence type="ECO:0000313" key="5">
    <source>
        <dbReference type="EMBL" id="MDV6230412.1"/>
    </source>
</evidence>
<proteinExistence type="inferred from homology"/>
<dbReference type="PRINTS" id="PR01438">
    <property type="entry name" value="UNVRSLSTRESS"/>
</dbReference>
<dbReference type="Proteomes" id="UP001185899">
    <property type="component" value="Unassembled WGS sequence"/>
</dbReference>